<comment type="subcellular location">
    <subcellularLocation>
        <location evidence="1">Membrane</location>
        <topology evidence="1">Multi-pass membrane protein</topology>
    </subcellularLocation>
</comment>
<feature type="transmembrane region" description="Helical" evidence="4">
    <location>
        <begin position="12"/>
        <end position="31"/>
    </location>
</feature>
<keyword evidence="4" id="KW-1133">Transmembrane helix</keyword>
<dbReference type="RefSeq" id="WP_244718161.1">
    <property type="nucleotide sequence ID" value="NZ_CP095072.1"/>
</dbReference>
<evidence type="ECO:0000256" key="4">
    <source>
        <dbReference type="SAM" id="Phobius"/>
    </source>
</evidence>
<evidence type="ECO:0000256" key="3">
    <source>
        <dbReference type="ARBA" id="ARBA00023136"/>
    </source>
</evidence>
<name>A0ABY4EUZ8_9BACI</name>
<keyword evidence="4" id="KW-0812">Transmembrane</keyword>
<gene>
    <name evidence="5" type="ORF">MUN88_19050</name>
</gene>
<proteinExistence type="inferred from homology"/>
<protein>
    <submittedName>
        <fullName evidence="5">Spore germination protein</fullName>
    </submittedName>
</protein>
<keyword evidence="3 4" id="KW-0472">Membrane</keyword>
<reference evidence="5 6" key="1">
    <citation type="submission" date="2022-04" db="EMBL/GenBank/DDBJ databases">
        <title>Gracilibacillus sp. isolated from saltern.</title>
        <authorList>
            <person name="Won M."/>
            <person name="Lee C.-M."/>
            <person name="Woen H.-Y."/>
            <person name="Kwon S.-W."/>
        </authorList>
    </citation>
    <scope>NUCLEOTIDE SEQUENCE [LARGE SCALE GENOMIC DNA]</scope>
    <source>
        <strain evidence="5 6">SSWR10-1</strain>
    </source>
</reference>
<evidence type="ECO:0000313" key="6">
    <source>
        <dbReference type="Proteomes" id="UP000831782"/>
    </source>
</evidence>
<dbReference type="PANTHER" id="PTHR22550">
    <property type="entry name" value="SPORE GERMINATION PROTEIN"/>
    <property type="match status" value="1"/>
</dbReference>
<dbReference type="InterPro" id="IPR004995">
    <property type="entry name" value="Spore_Ger"/>
</dbReference>
<dbReference type="Pfam" id="PF03323">
    <property type="entry name" value="GerA"/>
    <property type="match status" value="1"/>
</dbReference>
<feature type="transmembrane region" description="Helical" evidence="4">
    <location>
        <begin position="43"/>
        <end position="60"/>
    </location>
</feature>
<comment type="similarity">
    <text evidence="2">Belongs to the GerABKA family.</text>
</comment>
<feature type="transmembrane region" description="Helical" evidence="4">
    <location>
        <begin position="66"/>
        <end position="84"/>
    </location>
</feature>
<dbReference type="PANTHER" id="PTHR22550:SF5">
    <property type="entry name" value="LEUCINE ZIPPER PROTEIN 4"/>
    <property type="match status" value="1"/>
</dbReference>
<dbReference type="Proteomes" id="UP000831782">
    <property type="component" value="Chromosome"/>
</dbReference>
<keyword evidence="6" id="KW-1185">Reference proteome</keyword>
<sequence length="143" mass="15508">MALSIAQSRQNVPYPSLIEIFLMLLILELILEASVRLPRSIGPTITMVGGIIIGQAVVNANLVSNLLIIILAATTIANFAIVGIQNSFALRFYKYLIVLTSAVYGVFGLLSGMVFIMAYLGSIQTFGVSYLSFKMERDVSEIG</sequence>
<feature type="transmembrane region" description="Helical" evidence="4">
    <location>
        <begin position="96"/>
        <end position="120"/>
    </location>
</feature>
<evidence type="ECO:0000313" key="5">
    <source>
        <dbReference type="EMBL" id="UOQ48120.1"/>
    </source>
</evidence>
<evidence type="ECO:0000256" key="1">
    <source>
        <dbReference type="ARBA" id="ARBA00004141"/>
    </source>
</evidence>
<dbReference type="EMBL" id="CP095072">
    <property type="protein sequence ID" value="UOQ48120.1"/>
    <property type="molecule type" value="Genomic_DNA"/>
</dbReference>
<organism evidence="5 6">
    <name type="scientific">Gracilibacillus caseinilyticus</name>
    <dbReference type="NCBI Taxonomy" id="2932256"/>
    <lineage>
        <taxon>Bacteria</taxon>
        <taxon>Bacillati</taxon>
        <taxon>Bacillota</taxon>
        <taxon>Bacilli</taxon>
        <taxon>Bacillales</taxon>
        <taxon>Bacillaceae</taxon>
        <taxon>Gracilibacillus</taxon>
    </lineage>
</organism>
<dbReference type="InterPro" id="IPR050768">
    <property type="entry name" value="UPF0353/GerABKA_families"/>
</dbReference>
<accession>A0ABY4EUZ8</accession>
<evidence type="ECO:0000256" key="2">
    <source>
        <dbReference type="ARBA" id="ARBA00005278"/>
    </source>
</evidence>